<reference evidence="2" key="2">
    <citation type="submission" date="2022-06" db="UniProtKB">
        <authorList>
            <consortium name="EnsemblMetazoa"/>
        </authorList>
    </citation>
    <scope>IDENTIFICATION</scope>
    <source>
        <strain evidence="2">DF5081</strain>
    </source>
</reference>
<feature type="compositionally biased region" description="Low complexity" evidence="1">
    <location>
        <begin position="189"/>
        <end position="201"/>
    </location>
</feature>
<reference evidence="3" key="1">
    <citation type="submission" date="2010-08" db="EMBL/GenBank/DDBJ databases">
        <authorList>
            <consortium name="Caenorhabditis japonica Sequencing Consortium"/>
            <person name="Wilson R.K."/>
        </authorList>
    </citation>
    <scope>NUCLEOTIDE SEQUENCE [LARGE SCALE GENOMIC DNA]</scope>
    <source>
        <strain evidence="3">DF5081</strain>
    </source>
</reference>
<sequence>MSDDEDEGRLQIDESPPVDYAEKPSISGDLNPNVNVNSNSNPNPNLENPEQEIENQEIPTQNLSKEDGELEEEEDEPMDTDDAEKVAKIEKAEEGAKENVNKKVDPSESMMKKSEMRPPQNTEKTPSSHRKRKESTENPRKSGLDTIDMAGPSTPQRSKRASSHQASAAITACFHDEDIVGMPPLPIQSTPTSSSSSATLSAKRHKLSNAMVPPSPGKEGSAMANTNGHAQVNI</sequence>
<feature type="compositionally biased region" description="Low complexity" evidence="1">
    <location>
        <begin position="30"/>
        <end position="48"/>
    </location>
</feature>
<name>A0A8R1DV19_CAEJA</name>
<feature type="compositionally biased region" description="Basic and acidic residues" evidence="1">
    <location>
        <begin position="83"/>
        <end position="116"/>
    </location>
</feature>
<organism evidence="2 3">
    <name type="scientific">Caenorhabditis japonica</name>
    <dbReference type="NCBI Taxonomy" id="281687"/>
    <lineage>
        <taxon>Eukaryota</taxon>
        <taxon>Metazoa</taxon>
        <taxon>Ecdysozoa</taxon>
        <taxon>Nematoda</taxon>
        <taxon>Chromadorea</taxon>
        <taxon>Rhabditida</taxon>
        <taxon>Rhabditina</taxon>
        <taxon>Rhabditomorpha</taxon>
        <taxon>Rhabditoidea</taxon>
        <taxon>Rhabditidae</taxon>
        <taxon>Peloderinae</taxon>
        <taxon>Caenorhabditis</taxon>
    </lineage>
</organism>
<feature type="compositionally biased region" description="Polar residues" evidence="1">
    <location>
        <begin position="223"/>
        <end position="234"/>
    </location>
</feature>
<protein>
    <submittedName>
        <fullName evidence="2">Uncharacterized protein</fullName>
    </submittedName>
</protein>
<accession>A0A8R1DV19</accession>
<feature type="compositionally biased region" description="Basic and acidic residues" evidence="1">
    <location>
        <begin position="134"/>
        <end position="143"/>
    </location>
</feature>
<evidence type="ECO:0000256" key="1">
    <source>
        <dbReference type="SAM" id="MobiDB-lite"/>
    </source>
</evidence>
<evidence type="ECO:0000313" key="2">
    <source>
        <dbReference type="EnsemblMetazoa" id="CJA12002.1"/>
    </source>
</evidence>
<feature type="compositionally biased region" description="Acidic residues" evidence="1">
    <location>
        <begin position="68"/>
        <end position="82"/>
    </location>
</feature>
<proteinExistence type="predicted"/>
<feature type="region of interest" description="Disordered" evidence="1">
    <location>
        <begin position="1"/>
        <end position="167"/>
    </location>
</feature>
<dbReference type="AlphaFoldDB" id="A0A8R1DV19"/>
<dbReference type="Proteomes" id="UP000005237">
    <property type="component" value="Unassembled WGS sequence"/>
</dbReference>
<feature type="region of interest" description="Disordered" evidence="1">
    <location>
        <begin position="181"/>
        <end position="234"/>
    </location>
</feature>
<keyword evidence="3" id="KW-1185">Reference proteome</keyword>
<dbReference type="EnsemblMetazoa" id="CJA12002.1">
    <property type="protein sequence ID" value="CJA12002.1"/>
    <property type="gene ID" value="WBGene00131206"/>
</dbReference>
<evidence type="ECO:0000313" key="3">
    <source>
        <dbReference type="Proteomes" id="UP000005237"/>
    </source>
</evidence>